<comment type="caution">
    <text evidence="1">The sequence shown here is derived from an EMBL/GenBank/DDBJ whole genome shotgun (WGS) entry which is preliminary data.</text>
</comment>
<reference evidence="1 2" key="1">
    <citation type="submission" date="2020-02" db="EMBL/GenBank/DDBJ databases">
        <title>A chromosome-scale genome assembly of the black bullhead catfish (Ameiurus melas).</title>
        <authorList>
            <person name="Wen M."/>
            <person name="Zham M."/>
            <person name="Cabau C."/>
            <person name="Klopp C."/>
            <person name="Donnadieu C."/>
            <person name="Roques C."/>
            <person name="Bouchez O."/>
            <person name="Lampietro C."/>
            <person name="Jouanno E."/>
            <person name="Herpin A."/>
            <person name="Louis A."/>
            <person name="Berthelot C."/>
            <person name="Parey E."/>
            <person name="Roest-Crollius H."/>
            <person name="Braasch I."/>
            <person name="Postlethwait J."/>
            <person name="Robinson-Rechavi M."/>
            <person name="Echchiki A."/>
            <person name="Begum T."/>
            <person name="Montfort J."/>
            <person name="Schartl M."/>
            <person name="Bobe J."/>
            <person name="Guiguen Y."/>
        </authorList>
    </citation>
    <scope>NUCLEOTIDE SEQUENCE [LARGE SCALE GENOMIC DNA]</scope>
    <source>
        <strain evidence="1">M_S1</strain>
        <tissue evidence="1">Blood</tissue>
    </source>
</reference>
<sequence>MGFSVFLAEQIQVEGSLEPIPEDSGYKAGETLDRLRTNRRAQSHTHTLQTIWSCQSAYNACLWIGGGERSTRRKLPNQTANPRSVRKMC</sequence>
<dbReference type="AlphaFoldDB" id="A0A7J6ADJ3"/>
<accession>A0A7J6ADJ3</accession>
<protein>
    <submittedName>
        <fullName evidence="1">Uncharacterized protein</fullName>
    </submittedName>
</protein>
<gene>
    <name evidence="1" type="ORF">AMELA_G00155920</name>
</gene>
<organism evidence="1 2">
    <name type="scientific">Ameiurus melas</name>
    <name type="common">Black bullhead</name>
    <name type="synonym">Silurus melas</name>
    <dbReference type="NCBI Taxonomy" id="219545"/>
    <lineage>
        <taxon>Eukaryota</taxon>
        <taxon>Metazoa</taxon>
        <taxon>Chordata</taxon>
        <taxon>Craniata</taxon>
        <taxon>Vertebrata</taxon>
        <taxon>Euteleostomi</taxon>
        <taxon>Actinopterygii</taxon>
        <taxon>Neopterygii</taxon>
        <taxon>Teleostei</taxon>
        <taxon>Ostariophysi</taxon>
        <taxon>Siluriformes</taxon>
        <taxon>Ictaluridae</taxon>
        <taxon>Ameiurus</taxon>
    </lineage>
</organism>
<proteinExistence type="predicted"/>
<dbReference type="EMBL" id="JAAGNN010000013">
    <property type="protein sequence ID" value="KAF4081015.1"/>
    <property type="molecule type" value="Genomic_DNA"/>
</dbReference>
<keyword evidence="2" id="KW-1185">Reference proteome</keyword>
<evidence type="ECO:0000313" key="2">
    <source>
        <dbReference type="Proteomes" id="UP000593565"/>
    </source>
</evidence>
<name>A0A7J6ADJ3_AMEME</name>
<evidence type="ECO:0000313" key="1">
    <source>
        <dbReference type="EMBL" id="KAF4081015.1"/>
    </source>
</evidence>
<dbReference type="Proteomes" id="UP000593565">
    <property type="component" value="Unassembled WGS sequence"/>
</dbReference>